<keyword evidence="1" id="KW-0472">Membrane</keyword>
<dbReference type="RefSeq" id="WP_011018840.1">
    <property type="nucleotide sequence ID" value="NZ_DUJS01000004.1"/>
</dbReference>
<feature type="transmembrane region" description="Helical" evidence="1">
    <location>
        <begin position="170"/>
        <end position="188"/>
    </location>
</feature>
<protein>
    <submittedName>
        <fullName evidence="2">Uncharacterized protein</fullName>
    </submittedName>
</protein>
<dbReference type="GeneID" id="1477773"/>
<proteinExistence type="predicted"/>
<organism evidence="2 3">
    <name type="scientific">Methanopyrus kandleri</name>
    <dbReference type="NCBI Taxonomy" id="2320"/>
    <lineage>
        <taxon>Archaea</taxon>
        <taxon>Methanobacteriati</taxon>
        <taxon>Methanobacteriota</taxon>
        <taxon>Methanomada group</taxon>
        <taxon>Methanopyri</taxon>
        <taxon>Methanopyrales</taxon>
        <taxon>Methanopyraceae</taxon>
        <taxon>Methanopyrus</taxon>
    </lineage>
</organism>
<dbReference type="InterPro" id="IPR017059">
    <property type="entry name" value="NiFe-hyd_3_EhaH_prd"/>
</dbReference>
<name>A0A832WKQ5_9EURY</name>
<evidence type="ECO:0000313" key="3">
    <source>
        <dbReference type="Proteomes" id="UP000619545"/>
    </source>
</evidence>
<evidence type="ECO:0000256" key="1">
    <source>
        <dbReference type="SAM" id="Phobius"/>
    </source>
</evidence>
<dbReference type="AlphaFoldDB" id="A0A832WKQ5"/>
<reference evidence="2" key="1">
    <citation type="journal article" date="2020" name="bioRxiv">
        <title>A rank-normalized archaeal taxonomy based on genome phylogeny resolves widespread incomplete and uneven classifications.</title>
        <authorList>
            <person name="Rinke C."/>
            <person name="Chuvochina M."/>
            <person name="Mussig A.J."/>
            <person name="Chaumeil P.-A."/>
            <person name="Waite D.W."/>
            <person name="Whitman W.B."/>
            <person name="Parks D.H."/>
            <person name="Hugenholtz P."/>
        </authorList>
    </citation>
    <scope>NUCLEOTIDE SEQUENCE</scope>
    <source>
        <strain evidence="2">UBA8853</strain>
    </source>
</reference>
<dbReference type="OMA" id="EMFRTPG"/>
<gene>
    <name evidence="2" type="ORF">HA336_03965</name>
</gene>
<comment type="caution">
    <text evidence="2">The sequence shown here is derived from an EMBL/GenBank/DDBJ whole genome shotgun (WGS) entry which is preliminary data.</text>
</comment>
<feature type="transmembrane region" description="Helical" evidence="1">
    <location>
        <begin position="92"/>
        <end position="111"/>
    </location>
</feature>
<accession>A0A832WKQ5</accession>
<evidence type="ECO:0000313" key="2">
    <source>
        <dbReference type="EMBL" id="HII70370.1"/>
    </source>
</evidence>
<feature type="transmembrane region" description="Helical" evidence="1">
    <location>
        <begin position="23"/>
        <end position="47"/>
    </location>
</feature>
<dbReference type="Pfam" id="PF10125">
    <property type="entry name" value="NADHdeh_related"/>
    <property type="match status" value="1"/>
</dbReference>
<dbReference type="Proteomes" id="UP000619545">
    <property type="component" value="Unassembled WGS sequence"/>
</dbReference>
<sequence>MYPSGKVLFIIPLGDIVPYLSTINMIILAVLLAVLALPILSNTDVYVEIDHRRPRIKAKIVSPREDKIKAALALVSTLAATGVVTTGDVFNFTLFLSLLGISNMGLIGTTVEDEFALECAFNYGLMCLIASLPLFGGAALILASTGTLSVHELMKMPKGAGGWTLTYGKALLTAGVIGEAGVGPFYAVKVDSFRRIWGRYAFVIHLTTLLTFSRYLELLAALP</sequence>
<keyword evidence="1" id="KW-0812">Transmembrane</keyword>
<keyword evidence="1" id="KW-1133">Transmembrane helix</keyword>
<dbReference type="PIRSF" id="PIRSF036536">
    <property type="entry name" value="EhaH"/>
    <property type="match status" value="1"/>
</dbReference>
<feature type="transmembrane region" description="Helical" evidence="1">
    <location>
        <begin position="68"/>
        <end position="86"/>
    </location>
</feature>
<dbReference type="EMBL" id="DUJS01000004">
    <property type="protein sequence ID" value="HII70370.1"/>
    <property type="molecule type" value="Genomic_DNA"/>
</dbReference>
<feature type="transmembrane region" description="Helical" evidence="1">
    <location>
        <begin position="200"/>
        <end position="222"/>
    </location>
</feature>
<feature type="transmembrane region" description="Helical" evidence="1">
    <location>
        <begin position="123"/>
        <end position="150"/>
    </location>
</feature>